<name>A0ABP8HQH2_9BURK</name>
<accession>A0ABP8HQH2</accession>
<evidence type="ECO:0000313" key="4">
    <source>
        <dbReference type="Proteomes" id="UP001501671"/>
    </source>
</evidence>
<dbReference type="InterPro" id="IPR002347">
    <property type="entry name" value="SDR_fam"/>
</dbReference>
<proteinExistence type="inferred from homology"/>
<dbReference type="PANTHER" id="PTHR24321:SF14">
    <property type="entry name" value="SHORT-CHAIN TYPE DEHYDROGENASE_REDUCTASE BLR2146-RELATED"/>
    <property type="match status" value="1"/>
</dbReference>
<evidence type="ECO:0000313" key="3">
    <source>
        <dbReference type="EMBL" id="GAA4342749.1"/>
    </source>
</evidence>
<dbReference type="RefSeq" id="WP_345252192.1">
    <property type="nucleotide sequence ID" value="NZ_BAABFO010000035.1"/>
</dbReference>
<dbReference type="PANTHER" id="PTHR24321">
    <property type="entry name" value="DEHYDROGENASES, SHORT CHAIN"/>
    <property type="match status" value="1"/>
</dbReference>
<dbReference type="SUPFAM" id="SSF51735">
    <property type="entry name" value="NAD(P)-binding Rossmann-fold domains"/>
    <property type="match status" value="1"/>
</dbReference>
<comment type="similarity">
    <text evidence="1">Belongs to the short-chain dehydrogenases/reductases (SDR) family.</text>
</comment>
<reference evidence="4" key="1">
    <citation type="journal article" date="2019" name="Int. J. Syst. Evol. Microbiol.">
        <title>The Global Catalogue of Microorganisms (GCM) 10K type strain sequencing project: providing services to taxonomists for standard genome sequencing and annotation.</title>
        <authorList>
            <consortium name="The Broad Institute Genomics Platform"/>
            <consortium name="The Broad Institute Genome Sequencing Center for Infectious Disease"/>
            <person name="Wu L."/>
            <person name="Ma J."/>
        </authorList>
    </citation>
    <scope>NUCLEOTIDE SEQUENCE [LARGE SCALE GENOMIC DNA]</scope>
    <source>
        <strain evidence="4">JCM 17666</strain>
    </source>
</reference>
<organism evidence="3 4">
    <name type="scientific">Pigmentiphaga soli</name>
    <dbReference type="NCBI Taxonomy" id="1007095"/>
    <lineage>
        <taxon>Bacteria</taxon>
        <taxon>Pseudomonadati</taxon>
        <taxon>Pseudomonadota</taxon>
        <taxon>Betaproteobacteria</taxon>
        <taxon>Burkholderiales</taxon>
        <taxon>Alcaligenaceae</taxon>
        <taxon>Pigmentiphaga</taxon>
    </lineage>
</organism>
<keyword evidence="4" id="KW-1185">Reference proteome</keyword>
<evidence type="ECO:0000256" key="2">
    <source>
        <dbReference type="ARBA" id="ARBA00023002"/>
    </source>
</evidence>
<dbReference type="EMBL" id="BAABFO010000035">
    <property type="protein sequence ID" value="GAA4342749.1"/>
    <property type="molecule type" value="Genomic_DNA"/>
</dbReference>
<keyword evidence="2" id="KW-0560">Oxidoreductase</keyword>
<dbReference type="Gene3D" id="3.40.50.720">
    <property type="entry name" value="NAD(P)-binding Rossmann-like Domain"/>
    <property type="match status" value="1"/>
</dbReference>
<sequence length="278" mass="28354">MTDSQPISRPAGAAGVAVVTGGGRGIGAAAARHFAKAGLAVALLDVDRARGRALADELAAGGGQARFYDCDVSDAAVVDAVAARVAADLGAATVLVTSAALIPNTESIMEMDLAAHDRMWRVNYHGTLHACRSFGRQMIAAGQGGNIVTVGSINSLLPLPLPAYNPGKAALARLTQLLADELGRHGIRVNSVAPTYVMTPELQARIDAGQRDLGKIMGVHALPTLPEPSDVADAIGFLCSPAARTITGILLPVDSGWTAGVSYMTYAGGVPWGRGAAG</sequence>
<protein>
    <submittedName>
        <fullName evidence="3">SDR family oxidoreductase</fullName>
    </submittedName>
</protein>
<dbReference type="InterPro" id="IPR036291">
    <property type="entry name" value="NAD(P)-bd_dom_sf"/>
</dbReference>
<evidence type="ECO:0000256" key="1">
    <source>
        <dbReference type="ARBA" id="ARBA00006484"/>
    </source>
</evidence>
<comment type="caution">
    <text evidence="3">The sequence shown here is derived from an EMBL/GenBank/DDBJ whole genome shotgun (WGS) entry which is preliminary data.</text>
</comment>
<gene>
    <name evidence="3" type="ORF">GCM10023144_45060</name>
</gene>
<dbReference type="CDD" id="cd05233">
    <property type="entry name" value="SDR_c"/>
    <property type="match status" value="1"/>
</dbReference>
<dbReference type="PRINTS" id="PR00081">
    <property type="entry name" value="GDHRDH"/>
</dbReference>
<dbReference type="Proteomes" id="UP001501671">
    <property type="component" value="Unassembled WGS sequence"/>
</dbReference>
<dbReference type="Pfam" id="PF13561">
    <property type="entry name" value="adh_short_C2"/>
    <property type="match status" value="1"/>
</dbReference>